<sequence>MLDSLSGITAFVQVAETRSFTEAGRLLEISSSAVGKSVARMEERLGVRLFHRSTRSVTLTAEGEMFLERCRRIIQEAEQAEIELSQLAESPRGKLRISVPLQNTLIFPLLSGFMQAYPQIELDVDLSDRMVDVIEEGFDAVIRTGQPSDSRLMARKLGEYKLELVASPGYLARHGRPTHPDQLRDHACLLHKFPASGALERWPVRAEDADSDPELGKVITCTTTDALTHLALEGLGIACLADFSTQQALRDGTLEKVLPAFTDHRGSLWMLWPSSRNATPKLRALIDYFKEHIAAVPQPTVRS</sequence>
<dbReference type="FunFam" id="1.10.10.10:FF:000001">
    <property type="entry name" value="LysR family transcriptional regulator"/>
    <property type="match status" value="1"/>
</dbReference>
<comment type="similarity">
    <text evidence="1">Belongs to the LysR transcriptional regulatory family.</text>
</comment>
<dbReference type="Pfam" id="PF00126">
    <property type="entry name" value="HTH_1"/>
    <property type="match status" value="1"/>
</dbReference>
<dbReference type="InterPro" id="IPR005119">
    <property type="entry name" value="LysR_subst-bd"/>
</dbReference>
<dbReference type="EMBL" id="FNCO01000002">
    <property type="protein sequence ID" value="SDG61199.1"/>
    <property type="molecule type" value="Genomic_DNA"/>
</dbReference>
<dbReference type="GO" id="GO:0006351">
    <property type="term" value="P:DNA-templated transcription"/>
    <property type="evidence" value="ECO:0007669"/>
    <property type="project" value="TreeGrafter"/>
</dbReference>
<keyword evidence="7" id="KW-1185">Reference proteome</keyword>
<dbReference type="PANTHER" id="PTHR30537:SF72">
    <property type="entry name" value="LYSR FAMILY TRANSCRIPTIONAL REGULATOR"/>
    <property type="match status" value="1"/>
</dbReference>
<dbReference type="GO" id="GO:0003700">
    <property type="term" value="F:DNA-binding transcription factor activity"/>
    <property type="evidence" value="ECO:0007669"/>
    <property type="project" value="InterPro"/>
</dbReference>
<evidence type="ECO:0000313" key="7">
    <source>
        <dbReference type="Proteomes" id="UP000182894"/>
    </source>
</evidence>
<accession>A0A1G7VP38</accession>
<organism evidence="6 7">
    <name type="scientific">Pseudomonas abietaniphila</name>
    <dbReference type="NCBI Taxonomy" id="89065"/>
    <lineage>
        <taxon>Bacteria</taxon>
        <taxon>Pseudomonadati</taxon>
        <taxon>Pseudomonadota</taxon>
        <taxon>Gammaproteobacteria</taxon>
        <taxon>Pseudomonadales</taxon>
        <taxon>Pseudomonadaceae</taxon>
        <taxon>Pseudomonas</taxon>
    </lineage>
</organism>
<evidence type="ECO:0000256" key="3">
    <source>
        <dbReference type="ARBA" id="ARBA00023125"/>
    </source>
</evidence>
<dbReference type="InterPro" id="IPR058163">
    <property type="entry name" value="LysR-type_TF_proteobact-type"/>
</dbReference>
<evidence type="ECO:0000256" key="2">
    <source>
        <dbReference type="ARBA" id="ARBA00023015"/>
    </source>
</evidence>
<dbReference type="InterPro" id="IPR036390">
    <property type="entry name" value="WH_DNA-bd_sf"/>
</dbReference>
<dbReference type="SUPFAM" id="SSF46785">
    <property type="entry name" value="Winged helix' DNA-binding domain"/>
    <property type="match status" value="1"/>
</dbReference>
<keyword evidence="3" id="KW-0238">DNA-binding</keyword>
<dbReference type="InterPro" id="IPR036388">
    <property type="entry name" value="WH-like_DNA-bd_sf"/>
</dbReference>
<proteinExistence type="inferred from homology"/>
<dbReference type="PANTHER" id="PTHR30537">
    <property type="entry name" value="HTH-TYPE TRANSCRIPTIONAL REGULATOR"/>
    <property type="match status" value="1"/>
</dbReference>
<dbReference type="SUPFAM" id="SSF53850">
    <property type="entry name" value="Periplasmic binding protein-like II"/>
    <property type="match status" value="1"/>
</dbReference>
<dbReference type="GO" id="GO:0043565">
    <property type="term" value="F:sequence-specific DNA binding"/>
    <property type="evidence" value="ECO:0007669"/>
    <property type="project" value="TreeGrafter"/>
</dbReference>
<feature type="domain" description="HTH lysR-type" evidence="5">
    <location>
        <begin position="3"/>
        <end position="60"/>
    </location>
</feature>
<keyword evidence="2" id="KW-0805">Transcription regulation</keyword>
<dbReference type="InterPro" id="IPR000847">
    <property type="entry name" value="LysR_HTH_N"/>
</dbReference>
<reference evidence="7" key="1">
    <citation type="submission" date="2016-10" db="EMBL/GenBank/DDBJ databases">
        <authorList>
            <person name="Varghese N."/>
            <person name="Submissions S."/>
        </authorList>
    </citation>
    <scope>NUCLEOTIDE SEQUENCE [LARGE SCALE GENOMIC DNA]</scope>
    <source>
        <strain evidence="7">ATCC 700689</strain>
    </source>
</reference>
<evidence type="ECO:0000256" key="1">
    <source>
        <dbReference type="ARBA" id="ARBA00009437"/>
    </source>
</evidence>
<dbReference type="AlphaFoldDB" id="A0A1G7VP38"/>
<name>A0A1G7VP38_9PSED</name>
<evidence type="ECO:0000313" key="6">
    <source>
        <dbReference type="EMBL" id="SDG61199.1"/>
    </source>
</evidence>
<dbReference type="STRING" id="89065.SAMN05216605_102558"/>
<dbReference type="PROSITE" id="PS50931">
    <property type="entry name" value="HTH_LYSR"/>
    <property type="match status" value="1"/>
</dbReference>
<evidence type="ECO:0000259" key="5">
    <source>
        <dbReference type="PROSITE" id="PS50931"/>
    </source>
</evidence>
<protein>
    <submittedName>
        <fullName evidence="6">Transcriptional regulator, LysR family</fullName>
    </submittedName>
</protein>
<dbReference type="CDD" id="cd08476">
    <property type="entry name" value="PBP2_CrgA_like_7"/>
    <property type="match status" value="1"/>
</dbReference>
<gene>
    <name evidence="6" type="ORF">SAMN05216605_102558</name>
</gene>
<evidence type="ECO:0000256" key="4">
    <source>
        <dbReference type="ARBA" id="ARBA00023163"/>
    </source>
</evidence>
<dbReference type="Pfam" id="PF03466">
    <property type="entry name" value="LysR_substrate"/>
    <property type="match status" value="1"/>
</dbReference>
<dbReference type="Gene3D" id="1.10.10.10">
    <property type="entry name" value="Winged helix-like DNA-binding domain superfamily/Winged helix DNA-binding domain"/>
    <property type="match status" value="1"/>
</dbReference>
<keyword evidence="4" id="KW-0804">Transcription</keyword>
<dbReference type="Proteomes" id="UP000182894">
    <property type="component" value="Unassembled WGS sequence"/>
</dbReference>
<dbReference type="Gene3D" id="3.40.190.290">
    <property type="match status" value="1"/>
</dbReference>